<feature type="region of interest" description="Disordered" evidence="1">
    <location>
        <begin position="104"/>
        <end position="124"/>
    </location>
</feature>
<keyword evidence="3" id="KW-1185">Reference proteome</keyword>
<gene>
    <name evidence="2" type="ORF">NPIL_467721</name>
</gene>
<name>A0A8X6MW44_NEPPI</name>
<evidence type="ECO:0000313" key="3">
    <source>
        <dbReference type="Proteomes" id="UP000887013"/>
    </source>
</evidence>
<reference evidence="2" key="1">
    <citation type="submission" date="2020-08" db="EMBL/GenBank/DDBJ databases">
        <title>Multicomponent nature underlies the extraordinary mechanical properties of spider dragline silk.</title>
        <authorList>
            <person name="Kono N."/>
            <person name="Nakamura H."/>
            <person name="Mori M."/>
            <person name="Yoshida Y."/>
            <person name="Ohtoshi R."/>
            <person name="Malay A.D."/>
            <person name="Moran D.A.P."/>
            <person name="Tomita M."/>
            <person name="Numata K."/>
            <person name="Arakawa K."/>
        </authorList>
    </citation>
    <scope>NUCLEOTIDE SEQUENCE</scope>
</reference>
<dbReference type="AlphaFoldDB" id="A0A8X6MW44"/>
<comment type="caution">
    <text evidence="2">The sequence shown here is derived from an EMBL/GenBank/DDBJ whole genome shotgun (WGS) entry which is preliminary data.</text>
</comment>
<protein>
    <submittedName>
        <fullName evidence="2">Uncharacterized protein</fullName>
    </submittedName>
</protein>
<evidence type="ECO:0000256" key="1">
    <source>
        <dbReference type="SAM" id="MobiDB-lite"/>
    </source>
</evidence>
<sequence length="250" mass="28942">MEPMQDGAKYMDYFGAEYEITPVTHSEDEVNEVLLNLPGNSMATYTDEEFFTKRGKKHKKKLARRERLKVETTQEAPSKGETAQEVPLKVETIQEVFSKGETTQEVSSKVETTQEASSKVETTQKEPLEIAERFLITTSLKRKMDTTENQIIIPQKIRITMVSETYPVGSKIGYYARFRQQIRQQQRLRGYAYLHQGRSTVMADPFSLTVYNNPIKNLRPNIITENDDQMQYTWKLAMNMEKPKSNPKPQ</sequence>
<organism evidence="2 3">
    <name type="scientific">Nephila pilipes</name>
    <name type="common">Giant wood spider</name>
    <name type="synonym">Nephila maculata</name>
    <dbReference type="NCBI Taxonomy" id="299642"/>
    <lineage>
        <taxon>Eukaryota</taxon>
        <taxon>Metazoa</taxon>
        <taxon>Ecdysozoa</taxon>
        <taxon>Arthropoda</taxon>
        <taxon>Chelicerata</taxon>
        <taxon>Arachnida</taxon>
        <taxon>Araneae</taxon>
        <taxon>Araneomorphae</taxon>
        <taxon>Entelegynae</taxon>
        <taxon>Araneoidea</taxon>
        <taxon>Nephilidae</taxon>
        <taxon>Nephila</taxon>
    </lineage>
</organism>
<dbReference type="Proteomes" id="UP000887013">
    <property type="component" value="Unassembled WGS sequence"/>
</dbReference>
<feature type="compositionally biased region" description="Polar residues" evidence="1">
    <location>
        <begin position="104"/>
        <end position="121"/>
    </location>
</feature>
<accession>A0A8X6MW44</accession>
<feature type="region of interest" description="Disordered" evidence="1">
    <location>
        <begin position="66"/>
        <end position="85"/>
    </location>
</feature>
<dbReference type="EMBL" id="BMAW01002928">
    <property type="protein sequence ID" value="GFS81005.1"/>
    <property type="molecule type" value="Genomic_DNA"/>
</dbReference>
<proteinExistence type="predicted"/>
<evidence type="ECO:0000313" key="2">
    <source>
        <dbReference type="EMBL" id="GFS81005.1"/>
    </source>
</evidence>